<dbReference type="PANTHER" id="PTHR24094">
    <property type="entry name" value="SECRETED PROTEIN"/>
    <property type="match status" value="1"/>
</dbReference>
<evidence type="ECO:0000259" key="2">
    <source>
        <dbReference type="Pfam" id="PF07510"/>
    </source>
</evidence>
<dbReference type="InterPro" id="IPR011089">
    <property type="entry name" value="GmrSD_C"/>
</dbReference>
<evidence type="ECO:0000256" key="1">
    <source>
        <dbReference type="SAM" id="SignalP"/>
    </source>
</evidence>
<dbReference type="RefSeq" id="WP_010275192.1">
    <property type="nucleotide sequence ID" value="NZ_JAVRET010000093.1"/>
</dbReference>
<gene>
    <name evidence="3" type="ORF">RM698_27195</name>
</gene>
<organism evidence="3 4">
    <name type="scientific">Streptomyces evansiae</name>
    <dbReference type="NCBI Taxonomy" id="3075535"/>
    <lineage>
        <taxon>Bacteria</taxon>
        <taxon>Bacillati</taxon>
        <taxon>Actinomycetota</taxon>
        <taxon>Actinomycetes</taxon>
        <taxon>Kitasatosporales</taxon>
        <taxon>Streptomycetaceae</taxon>
        <taxon>Streptomyces</taxon>
    </lineage>
</organism>
<dbReference type="Pfam" id="PF07510">
    <property type="entry name" value="GmrSD_C"/>
    <property type="match status" value="1"/>
</dbReference>
<dbReference type="PANTHER" id="PTHR24094:SF15">
    <property type="entry name" value="AMP-DEPENDENT SYNTHETASE_LIGASE DOMAIN-CONTAINING PROTEIN-RELATED"/>
    <property type="match status" value="1"/>
</dbReference>
<keyword evidence="3" id="KW-0540">Nuclease</keyword>
<keyword evidence="3" id="KW-0378">Hydrolase</keyword>
<feature type="signal peptide" evidence="1">
    <location>
        <begin position="1"/>
        <end position="26"/>
    </location>
</feature>
<sequence length="225" mass="24320">MRLSRTIPAALTALALSTALAPTAAAAEHPAAPGDTVTLPLRKAIAALDTRAEKRTGYERTKFKHWIDEDHDGCTTRNEVLLAEAVTAPEEGARCKLSGGTWHSAYDDTTITGPGGLDIDHFVPLAEAWDSGASQWSAKDRERYANDLGDDRSLIAVSAKTNRSKADQDPATWMPPAASYRCTYVTTWTTVKTRWGLAIDTSEKATLERAAGECPNVPIKVELAR</sequence>
<accession>A0ABU2R7P1</accession>
<proteinExistence type="predicted"/>
<evidence type="ECO:0000313" key="4">
    <source>
        <dbReference type="Proteomes" id="UP001183610"/>
    </source>
</evidence>
<keyword evidence="3" id="KW-0255">Endonuclease</keyword>
<comment type="caution">
    <text evidence="3">The sequence shown here is derived from an EMBL/GenBank/DDBJ whole genome shotgun (WGS) entry which is preliminary data.</text>
</comment>
<dbReference type="EMBL" id="JAVRET010000093">
    <property type="protein sequence ID" value="MDT0412719.1"/>
    <property type="molecule type" value="Genomic_DNA"/>
</dbReference>
<feature type="domain" description="GmrSD restriction endonucleases C-terminal" evidence="2">
    <location>
        <begin position="106"/>
        <end position="206"/>
    </location>
</feature>
<dbReference type="GO" id="GO:0004519">
    <property type="term" value="F:endonuclease activity"/>
    <property type="evidence" value="ECO:0007669"/>
    <property type="project" value="UniProtKB-KW"/>
</dbReference>
<keyword evidence="1" id="KW-0732">Signal</keyword>
<keyword evidence="4" id="KW-1185">Reference proteome</keyword>
<reference evidence="4" key="1">
    <citation type="submission" date="2023-07" db="EMBL/GenBank/DDBJ databases">
        <title>30 novel species of actinomycetes from the DSMZ collection.</title>
        <authorList>
            <person name="Nouioui I."/>
        </authorList>
    </citation>
    <scope>NUCLEOTIDE SEQUENCE [LARGE SCALE GENOMIC DNA]</scope>
    <source>
        <strain evidence="4">DSM 41979</strain>
    </source>
</reference>
<evidence type="ECO:0000313" key="3">
    <source>
        <dbReference type="EMBL" id="MDT0412719.1"/>
    </source>
</evidence>
<feature type="chain" id="PRO_5045253098" evidence="1">
    <location>
        <begin position="27"/>
        <end position="225"/>
    </location>
</feature>
<dbReference type="Proteomes" id="UP001183610">
    <property type="component" value="Unassembled WGS sequence"/>
</dbReference>
<protein>
    <submittedName>
        <fullName evidence="3">HNH endonuclease family protein</fullName>
    </submittedName>
</protein>
<name>A0ABU2R7P1_9ACTN</name>